<dbReference type="PRINTS" id="PR00410">
    <property type="entry name" value="PHEHYDRXLASE"/>
</dbReference>
<dbReference type="Pfam" id="PF01794">
    <property type="entry name" value="Ferric_reduct"/>
    <property type="match status" value="1"/>
</dbReference>
<feature type="transmembrane region" description="Helical" evidence="13">
    <location>
        <begin position="97"/>
        <end position="118"/>
    </location>
</feature>
<comment type="cofactor">
    <cofactor evidence="1">
        <name>FAD</name>
        <dbReference type="ChEBI" id="CHEBI:57692"/>
    </cofactor>
</comment>
<feature type="transmembrane region" description="Helical" evidence="13">
    <location>
        <begin position="52"/>
        <end position="76"/>
    </location>
</feature>
<feature type="domain" description="FAD-binding FR-type" evidence="14">
    <location>
        <begin position="221"/>
        <end position="321"/>
    </location>
</feature>
<dbReference type="Pfam" id="PF00175">
    <property type="entry name" value="NAD_binding_1"/>
    <property type="match status" value="1"/>
</dbReference>
<organism evidence="15 16">
    <name type="scientific">Salinimicrobium marinum</name>
    <dbReference type="NCBI Taxonomy" id="680283"/>
    <lineage>
        <taxon>Bacteria</taxon>
        <taxon>Pseudomonadati</taxon>
        <taxon>Bacteroidota</taxon>
        <taxon>Flavobacteriia</taxon>
        <taxon>Flavobacteriales</taxon>
        <taxon>Flavobacteriaceae</taxon>
        <taxon>Salinimicrobium</taxon>
    </lineage>
</organism>
<dbReference type="InterPro" id="IPR039261">
    <property type="entry name" value="FNR_nucleotide-bd"/>
</dbReference>
<feature type="transmembrane region" description="Helical" evidence="13">
    <location>
        <begin position="21"/>
        <end position="40"/>
    </location>
</feature>
<protein>
    <submittedName>
        <fullName evidence="15">Iron reductase</fullName>
    </submittedName>
</protein>
<dbReference type="GO" id="GO:0016491">
    <property type="term" value="F:oxidoreductase activity"/>
    <property type="evidence" value="ECO:0007669"/>
    <property type="project" value="UniProtKB-KW"/>
</dbReference>
<dbReference type="PANTHER" id="PTHR47354">
    <property type="entry name" value="NADH OXIDOREDUCTASE HCR"/>
    <property type="match status" value="1"/>
</dbReference>
<dbReference type="Gene3D" id="2.40.30.10">
    <property type="entry name" value="Translation factors"/>
    <property type="match status" value="1"/>
</dbReference>
<evidence type="ECO:0000256" key="8">
    <source>
        <dbReference type="ARBA" id="ARBA00022989"/>
    </source>
</evidence>
<evidence type="ECO:0000256" key="11">
    <source>
        <dbReference type="ARBA" id="ARBA00023014"/>
    </source>
</evidence>
<evidence type="ECO:0000256" key="12">
    <source>
        <dbReference type="ARBA" id="ARBA00023136"/>
    </source>
</evidence>
<keyword evidence="6" id="KW-0479">Metal-binding</keyword>
<evidence type="ECO:0000256" key="9">
    <source>
        <dbReference type="ARBA" id="ARBA00023002"/>
    </source>
</evidence>
<keyword evidence="3" id="KW-0285">Flavoprotein</keyword>
<keyword evidence="4 13" id="KW-0812">Transmembrane</keyword>
<proteinExistence type="predicted"/>
<keyword evidence="5" id="KW-0001">2Fe-2S</keyword>
<dbReference type="SUPFAM" id="SSF52343">
    <property type="entry name" value="Ferredoxin reductase-like, C-terminal NADP-linked domain"/>
    <property type="match status" value="1"/>
</dbReference>
<keyword evidence="8 13" id="KW-1133">Transmembrane helix</keyword>
<evidence type="ECO:0000256" key="3">
    <source>
        <dbReference type="ARBA" id="ARBA00022630"/>
    </source>
</evidence>
<dbReference type="InterPro" id="IPR013130">
    <property type="entry name" value="Fe3_Rdtase_TM_dom"/>
</dbReference>
<dbReference type="GO" id="GO:0046872">
    <property type="term" value="F:metal ion binding"/>
    <property type="evidence" value="ECO:0007669"/>
    <property type="project" value="UniProtKB-KW"/>
</dbReference>
<evidence type="ECO:0000256" key="13">
    <source>
        <dbReference type="SAM" id="Phobius"/>
    </source>
</evidence>
<dbReference type="AlphaFoldDB" id="A0A918S6L1"/>
<dbReference type="Pfam" id="PF08022">
    <property type="entry name" value="FAD_binding_8"/>
    <property type="match status" value="1"/>
</dbReference>
<keyword evidence="16" id="KW-1185">Reference proteome</keyword>
<evidence type="ECO:0000256" key="5">
    <source>
        <dbReference type="ARBA" id="ARBA00022714"/>
    </source>
</evidence>
<comment type="caution">
    <text evidence="15">The sequence shown here is derived from an EMBL/GenBank/DDBJ whole genome shotgun (WGS) entry which is preliminary data.</text>
</comment>
<keyword evidence="11" id="KW-0411">Iron-sulfur</keyword>
<keyword evidence="12 13" id="KW-0472">Membrane</keyword>
<accession>A0A918S6L1</accession>
<feature type="transmembrane region" description="Helical" evidence="13">
    <location>
        <begin position="172"/>
        <end position="189"/>
    </location>
</feature>
<evidence type="ECO:0000313" key="15">
    <source>
        <dbReference type="EMBL" id="GHA27129.1"/>
    </source>
</evidence>
<dbReference type="PANTHER" id="PTHR47354:SF8">
    <property type="entry name" value="1,2-PHENYLACETYL-COA EPOXIDASE, SUBUNIT E"/>
    <property type="match status" value="1"/>
</dbReference>
<evidence type="ECO:0000256" key="1">
    <source>
        <dbReference type="ARBA" id="ARBA00001974"/>
    </source>
</evidence>
<sequence>MLSYEITTTQKDGVLKQWLPGPWLFWGLVLLVLPLWMFSFPETTVKHNLKPTFVYASQIFSLLGFAFFALTFVLSTRSKFLEDMFGGLDRVYHFHKFTGKMAGLFLLLHPVFLALRWISEDLSKATWYLLPLHRRMEINLGSWSLMGILVLLIFTFIIKIPYDKWKISHKMLGFFFIPGIFHVFLQNTFSGNPALRIYLSLLTAAGVLAWLYKSIFYDLLKEKTSYLVTSVERLNSKIMEIELSPQKEAERFLPGQFFFFSFLADYIPSESHPFTVCAQEKDSKIKIIVKSLGDYTSLLHRLLDTNVPVLLDGPYGRFTYNMAGNDQVWIAGGVGIAPFLSWANHLLAHPDQFLKVNLFYCVRRLPEATHLHIFQALEEQMLDFHVQVICETCEGLFEISGLCGIKNKDIFICGPGKMRKSFVKDLERMNIPKKQIHFEDFDFN</sequence>
<dbReference type="GO" id="GO:0050660">
    <property type="term" value="F:flavin adenine dinucleotide binding"/>
    <property type="evidence" value="ECO:0007669"/>
    <property type="project" value="TreeGrafter"/>
</dbReference>
<evidence type="ECO:0000256" key="4">
    <source>
        <dbReference type="ARBA" id="ARBA00022692"/>
    </source>
</evidence>
<dbReference type="InterPro" id="IPR017927">
    <property type="entry name" value="FAD-bd_FR_type"/>
</dbReference>
<reference evidence="15" key="2">
    <citation type="submission" date="2020-09" db="EMBL/GenBank/DDBJ databases">
        <authorList>
            <person name="Sun Q."/>
            <person name="Kim S."/>
        </authorList>
    </citation>
    <scope>NUCLEOTIDE SEQUENCE</scope>
    <source>
        <strain evidence="15">KCTC 12719</strain>
    </source>
</reference>
<dbReference type="EMBL" id="BMXB01000001">
    <property type="protein sequence ID" value="GHA27129.1"/>
    <property type="molecule type" value="Genomic_DNA"/>
</dbReference>
<dbReference type="InterPro" id="IPR013112">
    <property type="entry name" value="FAD-bd_8"/>
</dbReference>
<dbReference type="CDD" id="cd06198">
    <property type="entry name" value="FNR_like_3"/>
    <property type="match status" value="1"/>
</dbReference>
<gene>
    <name evidence="15" type="ORF">GCM10007103_05650</name>
</gene>
<keyword evidence="9" id="KW-0560">Oxidoreductase</keyword>
<keyword evidence="7" id="KW-0274">FAD</keyword>
<dbReference type="PROSITE" id="PS51384">
    <property type="entry name" value="FAD_FR"/>
    <property type="match status" value="1"/>
</dbReference>
<dbReference type="InterPro" id="IPR050415">
    <property type="entry name" value="MRET"/>
</dbReference>
<name>A0A918S6L1_9FLAO</name>
<keyword evidence="10" id="KW-0408">Iron</keyword>
<dbReference type="GO" id="GO:0016020">
    <property type="term" value="C:membrane"/>
    <property type="evidence" value="ECO:0007669"/>
    <property type="project" value="UniProtKB-SubCell"/>
</dbReference>
<feature type="transmembrane region" description="Helical" evidence="13">
    <location>
        <begin position="195"/>
        <end position="212"/>
    </location>
</feature>
<comment type="subcellular location">
    <subcellularLocation>
        <location evidence="2">Membrane</location>
        <topology evidence="2">Multi-pass membrane protein</topology>
    </subcellularLocation>
</comment>
<dbReference type="GO" id="GO:0051537">
    <property type="term" value="F:2 iron, 2 sulfur cluster binding"/>
    <property type="evidence" value="ECO:0007669"/>
    <property type="project" value="UniProtKB-KW"/>
</dbReference>
<evidence type="ECO:0000259" key="14">
    <source>
        <dbReference type="PROSITE" id="PS51384"/>
    </source>
</evidence>
<evidence type="ECO:0000256" key="6">
    <source>
        <dbReference type="ARBA" id="ARBA00022723"/>
    </source>
</evidence>
<dbReference type="InterPro" id="IPR001433">
    <property type="entry name" value="OxRdtase_FAD/NAD-bd"/>
</dbReference>
<dbReference type="SUPFAM" id="SSF63380">
    <property type="entry name" value="Riboflavin synthase domain-like"/>
    <property type="match status" value="1"/>
</dbReference>
<dbReference type="InterPro" id="IPR017938">
    <property type="entry name" value="Riboflavin_synthase-like_b-brl"/>
</dbReference>
<evidence type="ECO:0000256" key="2">
    <source>
        <dbReference type="ARBA" id="ARBA00004141"/>
    </source>
</evidence>
<evidence type="ECO:0000313" key="16">
    <source>
        <dbReference type="Proteomes" id="UP000610456"/>
    </source>
</evidence>
<evidence type="ECO:0000256" key="10">
    <source>
        <dbReference type="ARBA" id="ARBA00023004"/>
    </source>
</evidence>
<evidence type="ECO:0000256" key="7">
    <source>
        <dbReference type="ARBA" id="ARBA00022827"/>
    </source>
</evidence>
<feature type="transmembrane region" description="Helical" evidence="13">
    <location>
        <begin position="138"/>
        <end position="160"/>
    </location>
</feature>
<reference evidence="15" key="1">
    <citation type="journal article" date="2014" name="Int. J. Syst. Evol. Microbiol.">
        <title>Complete genome sequence of Corynebacterium casei LMG S-19264T (=DSM 44701T), isolated from a smear-ripened cheese.</title>
        <authorList>
            <consortium name="US DOE Joint Genome Institute (JGI-PGF)"/>
            <person name="Walter F."/>
            <person name="Albersmeier A."/>
            <person name="Kalinowski J."/>
            <person name="Ruckert C."/>
        </authorList>
    </citation>
    <scope>NUCLEOTIDE SEQUENCE</scope>
    <source>
        <strain evidence="15">KCTC 12719</strain>
    </source>
</reference>
<dbReference type="Gene3D" id="3.40.50.80">
    <property type="entry name" value="Nucleotide-binding domain of ferredoxin-NADP reductase (FNR) module"/>
    <property type="match status" value="1"/>
</dbReference>
<dbReference type="Proteomes" id="UP000610456">
    <property type="component" value="Unassembled WGS sequence"/>
</dbReference>
<dbReference type="RefSeq" id="WP_189603138.1">
    <property type="nucleotide sequence ID" value="NZ_BMXB01000001.1"/>
</dbReference>